<keyword evidence="5 11" id="KW-0547">Nucleotide-binding</keyword>
<dbReference type="CDD" id="cd07958">
    <property type="entry name" value="Anticodon_Ia_Leu_BEm"/>
    <property type="match status" value="1"/>
</dbReference>
<accession>A0ABV4XVD4</accession>
<name>A0ABV4XVD4_9CYAN</name>
<feature type="domain" description="Methionyl/Valyl/Leucyl/Isoleucyl-tRNA synthetase anticodon-binding" evidence="14">
    <location>
        <begin position="512"/>
        <end position="622"/>
    </location>
</feature>
<keyword evidence="8 11" id="KW-0030">Aminoacyl-tRNA synthetase</keyword>
<evidence type="ECO:0000256" key="4">
    <source>
        <dbReference type="ARBA" id="ARBA00022598"/>
    </source>
</evidence>
<evidence type="ECO:0000256" key="3">
    <source>
        <dbReference type="ARBA" id="ARBA00022490"/>
    </source>
</evidence>
<organism evidence="15 16">
    <name type="scientific">Floridaenema flaviceps BLCC-F50</name>
    <dbReference type="NCBI Taxonomy" id="3153642"/>
    <lineage>
        <taxon>Bacteria</taxon>
        <taxon>Bacillati</taxon>
        <taxon>Cyanobacteriota</taxon>
        <taxon>Cyanophyceae</taxon>
        <taxon>Oscillatoriophycideae</taxon>
        <taxon>Aerosakkonematales</taxon>
        <taxon>Aerosakkonemataceae</taxon>
        <taxon>Floridanema</taxon>
        <taxon>Floridanema flaviceps</taxon>
    </lineage>
</organism>
<dbReference type="EMBL" id="JBHFNR010000162">
    <property type="protein sequence ID" value="MFB2895636.1"/>
    <property type="molecule type" value="Genomic_DNA"/>
</dbReference>
<evidence type="ECO:0000256" key="11">
    <source>
        <dbReference type="RuleBase" id="RU363035"/>
    </source>
</evidence>
<dbReference type="GO" id="GO:0016874">
    <property type="term" value="F:ligase activity"/>
    <property type="evidence" value="ECO:0007669"/>
    <property type="project" value="UniProtKB-KW"/>
</dbReference>
<dbReference type="InterPro" id="IPR002302">
    <property type="entry name" value="Leu-tRNA-ligase"/>
</dbReference>
<dbReference type="InterPro" id="IPR014729">
    <property type="entry name" value="Rossmann-like_a/b/a_fold"/>
</dbReference>
<dbReference type="EC" id="6.1.1.4" evidence="2"/>
<dbReference type="PRINTS" id="PR00985">
    <property type="entry name" value="TRNASYNTHLEU"/>
</dbReference>
<keyword evidence="7 11" id="KW-0648">Protein biosynthesis</keyword>
<dbReference type="InterPro" id="IPR001412">
    <property type="entry name" value="aa-tRNA-synth_I_CS"/>
</dbReference>
<dbReference type="Proteomes" id="UP001576784">
    <property type="component" value="Unassembled WGS sequence"/>
</dbReference>
<evidence type="ECO:0000259" key="13">
    <source>
        <dbReference type="Pfam" id="PF00133"/>
    </source>
</evidence>
<dbReference type="PROSITE" id="PS00178">
    <property type="entry name" value="AA_TRNA_LIGASE_I"/>
    <property type="match status" value="1"/>
</dbReference>
<evidence type="ECO:0000256" key="1">
    <source>
        <dbReference type="ARBA" id="ARBA00005594"/>
    </source>
</evidence>
<comment type="caution">
    <text evidence="15">The sequence shown here is derived from an EMBL/GenBank/DDBJ whole genome shotgun (WGS) entry which is preliminary data.</text>
</comment>
<dbReference type="PANTHER" id="PTHR43740">
    <property type="entry name" value="LEUCYL-TRNA SYNTHETASE"/>
    <property type="match status" value="1"/>
</dbReference>
<comment type="similarity">
    <text evidence="1 11">Belongs to the class-I aminoacyl-tRNA synthetase family.</text>
</comment>
<dbReference type="Gene3D" id="3.40.50.620">
    <property type="entry name" value="HUPs"/>
    <property type="match status" value="1"/>
</dbReference>
<dbReference type="Pfam" id="PF00133">
    <property type="entry name" value="tRNA-synt_1"/>
    <property type="match status" value="1"/>
</dbReference>
<dbReference type="CDD" id="cd00812">
    <property type="entry name" value="LeuRS_core"/>
    <property type="match status" value="1"/>
</dbReference>
<evidence type="ECO:0000256" key="7">
    <source>
        <dbReference type="ARBA" id="ARBA00022917"/>
    </source>
</evidence>
<evidence type="ECO:0000256" key="12">
    <source>
        <dbReference type="SAM" id="MobiDB-lite"/>
    </source>
</evidence>
<evidence type="ECO:0000256" key="9">
    <source>
        <dbReference type="ARBA" id="ARBA00030520"/>
    </source>
</evidence>
<evidence type="ECO:0000256" key="2">
    <source>
        <dbReference type="ARBA" id="ARBA00013164"/>
    </source>
</evidence>
<evidence type="ECO:0000313" key="15">
    <source>
        <dbReference type="EMBL" id="MFB2895636.1"/>
    </source>
</evidence>
<evidence type="ECO:0000256" key="8">
    <source>
        <dbReference type="ARBA" id="ARBA00023146"/>
    </source>
</evidence>
<dbReference type="SUPFAM" id="SSF52374">
    <property type="entry name" value="Nucleotidylyl transferase"/>
    <property type="match status" value="1"/>
</dbReference>
<dbReference type="PANTHER" id="PTHR43740:SF2">
    <property type="entry name" value="LEUCINE--TRNA LIGASE, MITOCHONDRIAL"/>
    <property type="match status" value="1"/>
</dbReference>
<evidence type="ECO:0000259" key="14">
    <source>
        <dbReference type="Pfam" id="PF08264"/>
    </source>
</evidence>
<reference evidence="15 16" key="1">
    <citation type="submission" date="2024-09" db="EMBL/GenBank/DDBJ databases">
        <title>Floridaenema gen nov. (Aerosakkonemataceae, Aerosakkonematales ord. nov., Cyanobacteria) from benthic tropical and subtropical fresh waters, with the description of four new species.</title>
        <authorList>
            <person name="Moretto J.A."/>
            <person name="Berthold D.E."/>
            <person name="Lefler F.W."/>
            <person name="Huang I.-S."/>
            <person name="Laughinghouse H. IV."/>
        </authorList>
    </citation>
    <scope>NUCLEOTIDE SEQUENCE [LARGE SCALE GENOMIC DNA]</scope>
    <source>
        <strain evidence="15 16">BLCC-F50</strain>
    </source>
</reference>
<feature type="region of interest" description="Disordered" evidence="12">
    <location>
        <begin position="1"/>
        <end position="27"/>
    </location>
</feature>
<sequence length="659" mass="75574">MALQKEDSQNVSLGPVNPDRVDPANHQPSEIYDCRSYEAKWQAVWQKTQIYETDIARAIDKTSSEHRPFYNLMMFPYPSAEGLHVGNVYAFTGADIYGRFMAMNGRDVFEPMGFDAFGIHSENFAINKGIHPEQLTARNIERFRETQLKRIGNRFCWNHEVQTTSPAYYKWTQWIFLQLFKAGLAERKKASVNWCPSCKTVLADEQVIAGECERCSAIVIQRELEQWFFQITRYAQRLLDNLEHLDWSERVKTAQRNWIGRSEDNGTVHYHLRDWLISRQRYWGVPIPIIYCQTCGVVPVPEDQLPVELPQTQDWLPKGTGNSPLADIPEFVNTTCPCCGGAARRETDVSDNFLDSAWYFLRYPSSNCSDVPFDPQITATWLPVDMYIGGAEHSVLHLLYSRFITMVLHDLGYIPFAEPFRCFRAHGLLTKDGAKMSKSKGNVVNPDQYIEEYGADTLRTYLMFLGPYDQGGVFCDLGIAGIQRFLNRVWQLAMKHQGSIPSDELDVESQQDLHQTIYKVREDIQALKYNTTIATLMSYLNTLEAKEYVSTAEIKSYLLMLAPFAPHITEELWSRMGESYSIHQQPFPQANPEFVVKAQVTIAVQINGRTRTTLQLAPDASQEEAMALAKQSQSLQLYLKEQEVRRVVYVPGRIINLVI</sequence>
<dbReference type="SUPFAM" id="SSF47323">
    <property type="entry name" value="Anticodon-binding domain of a subclass of class I aminoacyl-tRNA synthetases"/>
    <property type="match status" value="1"/>
</dbReference>
<feature type="domain" description="Aminoacyl-tRNA synthetase class Ia" evidence="13">
    <location>
        <begin position="41"/>
        <end position="465"/>
    </location>
</feature>
<dbReference type="Gene3D" id="1.10.730.10">
    <property type="entry name" value="Isoleucyl-tRNA Synthetase, Domain 1"/>
    <property type="match status" value="1"/>
</dbReference>
<evidence type="ECO:0000256" key="6">
    <source>
        <dbReference type="ARBA" id="ARBA00022840"/>
    </source>
</evidence>
<dbReference type="InterPro" id="IPR013155">
    <property type="entry name" value="M/V/L/I-tRNA-synth_anticd-bd"/>
</dbReference>
<keyword evidence="6 11" id="KW-0067">ATP-binding</keyword>
<proteinExistence type="inferred from homology"/>
<keyword evidence="16" id="KW-1185">Reference proteome</keyword>
<evidence type="ECO:0000256" key="5">
    <source>
        <dbReference type="ARBA" id="ARBA00022741"/>
    </source>
</evidence>
<dbReference type="Pfam" id="PF08264">
    <property type="entry name" value="Anticodon_1"/>
    <property type="match status" value="1"/>
</dbReference>
<dbReference type="InterPro" id="IPR002300">
    <property type="entry name" value="aa-tRNA-synth_Ia"/>
</dbReference>
<protein>
    <recommendedName>
        <fullName evidence="2">leucine--tRNA ligase</fullName>
        <ecNumber evidence="2">6.1.1.4</ecNumber>
    </recommendedName>
    <alternativeName>
        <fullName evidence="9">Leucyl-tRNA synthetase</fullName>
    </alternativeName>
</protein>
<evidence type="ECO:0000256" key="10">
    <source>
        <dbReference type="ARBA" id="ARBA00047469"/>
    </source>
</evidence>
<dbReference type="InterPro" id="IPR009080">
    <property type="entry name" value="tRNAsynth_Ia_anticodon-bd"/>
</dbReference>
<keyword evidence="4 11" id="KW-0436">Ligase</keyword>
<evidence type="ECO:0000313" key="16">
    <source>
        <dbReference type="Proteomes" id="UP001576784"/>
    </source>
</evidence>
<comment type="catalytic activity">
    <reaction evidence="10">
        <text>tRNA(Leu) + L-leucine + ATP = L-leucyl-tRNA(Leu) + AMP + diphosphate</text>
        <dbReference type="Rhea" id="RHEA:11688"/>
        <dbReference type="Rhea" id="RHEA-COMP:9613"/>
        <dbReference type="Rhea" id="RHEA-COMP:9622"/>
        <dbReference type="ChEBI" id="CHEBI:30616"/>
        <dbReference type="ChEBI" id="CHEBI:33019"/>
        <dbReference type="ChEBI" id="CHEBI:57427"/>
        <dbReference type="ChEBI" id="CHEBI:78442"/>
        <dbReference type="ChEBI" id="CHEBI:78494"/>
        <dbReference type="ChEBI" id="CHEBI:456215"/>
        <dbReference type="EC" id="6.1.1.4"/>
    </reaction>
</comment>
<gene>
    <name evidence="15" type="ORF">ACE1CI_22245</name>
</gene>
<keyword evidence="3" id="KW-0963">Cytoplasm</keyword>